<protein>
    <submittedName>
        <fullName evidence="2">Uncharacterized protein</fullName>
    </submittedName>
</protein>
<evidence type="ECO:0000256" key="1">
    <source>
        <dbReference type="SAM" id="MobiDB-lite"/>
    </source>
</evidence>
<sequence>MTHRRLPTAANYPVPTPANGQDPRFTHGLLFDIARRIEDAGFPPITTGHDLVRLMETLYVFCYSEDR</sequence>
<dbReference type="Proteomes" id="UP000032066">
    <property type="component" value="Unassembled WGS sequence"/>
</dbReference>
<keyword evidence="3" id="KW-1185">Reference proteome</keyword>
<accession>A0A0D0NQT7</accession>
<dbReference type="STRING" id="2064.TR51_19255"/>
<evidence type="ECO:0000313" key="2">
    <source>
        <dbReference type="EMBL" id="KIQ61511.1"/>
    </source>
</evidence>
<feature type="region of interest" description="Disordered" evidence="1">
    <location>
        <begin position="1"/>
        <end position="23"/>
    </location>
</feature>
<proteinExistence type="predicted"/>
<dbReference type="AlphaFoldDB" id="A0A0D0NQT7"/>
<reference evidence="2 3" key="1">
    <citation type="submission" date="2015-02" db="EMBL/GenBank/DDBJ databases">
        <title>Draft genome sequence of Kitasatospora griseola MF730-N6, a bafilomycin, terpentecin and satosporin producer.</title>
        <authorList>
            <person name="Arens J.C."/>
            <person name="Haltli B."/>
            <person name="Kerr R.G."/>
        </authorList>
    </citation>
    <scope>NUCLEOTIDE SEQUENCE [LARGE SCALE GENOMIC DNA]</scope>
    <source>
        <strain evidence="2 3">MF730-N6</strain>
    </source>
</reference>
<gene>
    <name evidence="2" type="ORF">TR51_19255</name>
</gene>
<name>A0A0D0NQT7_KITGR</name>
<evidence type="ECO:0000313" key="3">
    <source>
        <dbReference type="Proteomes" id="UP000032066"/>
    </source>
</evidence>
<comment type="caution">
    <text evidence="2">The sequence shown here is derived from an EMBL/GenBank/DDBJ whole genome shotgun (WGS) entry which is preliminary data.</text>
</comment>
<dbReference type="PATRIC" id="fig|2064.6.peg.4142"/>
<organism evidence="2 3">
    <name type="scientific">Kitasatospora griseola</name>
    <name type="common">Streptomyces griseolosporeus</name>
    <dbReference type="NCBI Taxonomy" id="2064"/>
    <lineage>
        <taxon>Bacteria</taxon>
        <taxon>Bacillati</taxon>
        <taxon>Actinomycetota</taxon>
        <taxon>Actinomycetes</taxon>
        <taxon>Kitasatosporales</taxon>
        <taxon>Streptomycetaceae</taxon>
        <taxon>Kitasatospora</taxon>
    </lineage>
</organism>
<dbReference type="RefSeq" id="WP_043913020.1">
    <property type="nucleotide sequence ID" value="NZ_JXZB01000004.1"/>
</dbReference>
<dbReference type="EMBL" id="JXZB01000004">
    <property type="protein sequence ID" value="KIQ61511.1"/>
    <property type="molecule type" value="Genomic_DNA"/>
</dbReference>